<dbReference type="EMBL" id="BGPR01169677">
    <property type="protein sequence ID" value="GBM26369.1"/>
    <property type="molecule type" value="Genomic_DNA"/>
</dbReference>
<gene>
    <name evidence="2" type="ORF">AVEN_253678_1</name>
</gene>
<reference evidence="2 3" key="1">
    <citation type="journal article" date="2019" name="Sci. Rep.">
        <title>Orb-weaving spider Araneus ventricosus genome elucidates the spidroin gene catalogue.</title>
        <authorList>
            <person name="Kono N."/>
            <person name="Nakamura H."/>
            <person name="Ohtoshi R."/>
            <person name="Moran D.A.P."/>
            <person name="Shinohara A."/>
            <person name="Yoshida Y."/>
            <person name="Fujiwara M."/>
            <person name="Mori M."/>
            <person name="Tomita M."/>
            <person name="Arakawa K."/>
        </authorList>
    </citation>
    <scope>NUCLEOTIDE SEQUENCE [LARGE SCALE GENOMIC DNA]</scope>
</reference>
<protein>
    <submittedName>
        <fullName evidence="2">Uncharacterized protein</fullName>
    </submittedName>
</protein>
<name>A0A4Y2EDM0_ARAVE</name>
<sequence length="66" mass="7331">MMGRTPELAGLSPSFLTTPTGGRLATSHDLTCNRPHTWRIFSRIGSRTWNPPTLRPRPYHKATAAS</sequence>
<keyword evidence="3" id="KW-1185">Reference proteome</keyword>
<evidence type="ECO:0000256" key="1">
    <source>
        <dbReference type="SAM" id="MobiDB-lite"/>
    </source>
</evidence>
<organism evidence="2 3">
    <name type="scientific">Araneus ventricosus</name>
    <name type="common">Orbweaver spider</name>
    <name type="synonym">Epeira ventricosa</name>
    <dbReference type="NCBI Taxonomy" id="182803"/>
    <lineage>
        <taxon>Eukaryota</taxon>
        <taxon>Metazoa</taxon>
        <taxon>Ecdysozoa</taxon>
        <taxon>Arthropoda</taxon>
        <taxon>Chelicerata</taxon>
        <taxon>Arachnida</taxon>
        <taxon>Araneae</taxon>
        <taxon>Araneomorphae</taxon>
        <taxon>Entelegynae</taxon>
        <taxon>Araneoidea</taxon>
        <taxon>Araneidae</taxon>
        <taxon>Araneus</taxon>
    </lineage>
</organism>
<proteinExistence type="predicted"/>
<evidence type="ECO:0000313" key="2">
    <source>
        <dbReference type="EMBL" id="GBM26369.1"/>
    </source>
</evidence>
<feature type="region of interest" description="Disordered" evidence="1">
    <location>
        <begin position="1"/>
        <end position="28"/>
    </location>
</feature>
<evidence type="ECO:0000313" key="3">
    <source>
        <dbReference type="Proteomes" id="UP000499080"/>
    </source>
</evidence>
<dbReference type="Proteomes" id="UP000499080">
    <property type="component" value="Unassembled WGS sequence"/>
</dbReference>
<feature type="non-terminal residue" evidence="2">
    <location>
        <position position="66"/>
    </location>
</feature>
<dbReference type="AlphaFoldDB" id="A0A4Y2EDM0"/>
<accession>A0A4Y2EDM0</accession>
<comment type="caution">
    <text evidence="2">The sequence shown here is derived from an EMBL/GenBank/DDBJ whole genome shotgun (WGS) entry which is preliminary data.</text>
</comment>